<organism evidence="2 3">
    <name type="scientific">Strigomonas culicis</name>
    <dbReference type="NCBI Taxonomy" id="28005"/>
    <lineage>
        <taxon>Eukaryota</taxon>
        <taxon>Discoba</taxon>
        <taxon>Euglenozoa</taxon>
        <taxon>Kinetoplastea</taxon>
        <taxon>Metakinetoplastina</taxon>
        <taxon>Trypanosomatida</taxon>
        <taxon>Trypanosomatidae</taxon>
        <taxon>Strigomonadinae</taxon>
        <taxon>Strigomonas</taxon>
    </lineage>
</organism>
<sequence length="567" mass="63783">MSGFQFAQEDKGATWGVRSGPVYERHLDMTKGLTAPVGRVSSSVASAAVPTKDAKPTSSSPKTGAAAAAAGGGSKSRRPISLHAPPQTAVSTSAGKDVTGKEIQKGEEDTAVKTRAKAADGPMVPDYGPIRTTGLWVVDDVLDDTKKTVDFRRIDDVESEMMAEMREPEDAVIPYEEEQQWKHKLMFVHKFKKTPKHLTWKELGEEIECMDCNIEMDEHRPEEIFTITFYFTDKKTGTRDAVWSARNDVAYSEGFTDLLAALGACLGRSDVHRTIRFDDGQGTQRDLALRKRSRYTSDIHLAFRPSEVYNKFQRKEETDEYENAMEAEGMSTWGYHPSLMDPEYSELDYQDPEGTYEVAISAHGFCFIVLKAINRLLARPMKDFYRPSQLVRTAKVRTEEDIGFSHALAGWLGVDEQIYPHYTPIDALQDHWLGKDAPFSLVAIVNKLREMTYLKKENPEFQSWLSVRHHDTHIAIRNMGVKMLGVGASSLFFPVQHNPTVNRLLPKHQQRRLESKVSINGVLGLPDETRRIEEFKKITGHARLSELKEGETAASKKDRDAAAREKS</sequence>
<accession>S9W3E5</accession>
<keyword evidence="3" id="KW-1185">Reference proteome</keyword>
<evidence type="ECO:0000313" key="2">
    <source>
        <dbReference type="EMBL" id="EPY30370.1"/>
    </source>
</evidence>
<protein>
    <submittedName>
        <fullName evidence="2">Uncharacterized protein</fullName>
    </submittedName>
</protein>
<comment type="caution">
    <text evidence="2">The sequence shown here is derived from an EMBL/GenBank/DDBJ whole genome shotgun (WGS) entry which is preliminary data.</text>
</comment>
<reference evidence="2 3" key="1">
    <citation type="journal article" date="2013" name="PLoS ONE">
        <title>Predicting the Proteins of Angomonas deanei, Strigomonas culicis and Their Respective Endosymbionts Reveals New Aspects of the Trypanosomatidae Family.</title>
        <authorList>
            <person name="Motta M.C."/>
            <person name="Martins A.C."/>
            <person name="de Souza S.S."/>
            <person name="Catta-Preta C.M."/>
            <person name="Silva R."/>
            <person name="Klein C.C."/>
            <person name="de Almeida L.G."/>
            <person name="de Lima Cunha O."/>
            <person name="Ciapina L.P."/>
            <person name="Brocchi M."/>
            <person name="Colabardini A.C."/>
            <person name="de Araujo Lima B."/>
            <person name="Machado C.R."/>
            <person name="de Almeida Soares C.M."/>
            <person name="Probst C.M."/>
            <person name="de Menezes C.B."/>
            <person name="Thompson C.E."/>
            <person name="Bartholomeu D.C."/>
            <person name="Gradia D.F."/>
            <person name="Pavoni D.P."/>
            <person name="Grisard E.C."/>
            <person name="Fantinatti-Garboggini F."/>
            <person name="Marchini F.K."/>
            <person name="Rodrigues-Luiz G.F."/>
            <person name="Wagner G."/>
            <person name="Goldman G.H."/>
            <person name="Fietto J.L."/>
            <person name="Elias M.C."/>
            <person name="Goldman M.H."/>
            <person name="Sagot M.F."/>
            <person name="Pereira M."/>
            <person name="Stoco P.H."/>
            <person name="de Mendonca-Neto R.P."/>
            <person name="Teixeira S.M."/>
            <person name="Maciel T.E."/>
            <person name="de Oliveira Mendes T.A."/>
            <person name="Urmenyi T.P."/>
            <person name="de Souza W."/>
            <person name="Schenkman S."/>
            <person name="de Vasconcelos A.T."/>
        </authorList>
    </citation>
    <scope>NUCLEOTIDE SEQUENCE [LARGE SCALE GENOMIC DNA]</scope>
</reference>
<feature type="compositionally biased region" description="Low complexity" evidence="1">
    <location>
        <begin position="56"/>
        <end position="69"/>
    </location>
</feature>
<evidence type="ECO:0000256" key="1">
    <source>
        <dbReference type="SAM" id="MobiDB-lite"/>
    </source>
</evidence>
<name>S9W3E5_9TRYP</name>
<dbReference type="AlphaFoldDB" id="S9W3E5"/>
<proteinExistence type="predicted"/>
<evidence type="ECO:0000313" key="3">
    <source>
        <dbReference type="Proteomes" id="UP000015354"/>
    </source>
</evidence>
<feature type="compositionally biased region" description="Low complexity" evidence="1">
    <location>
        <begin position="40"/>
        <end position="49"/>
    </location>
</feature>
<dbReference type="EMBL" id="ATMH01004100">
    <property type="protein sequence ID" value="EPY30370.1"/>
    <property type="molecule type" value="Genomic_DNA"/>
</dbReference>
<dbReference type="Proteomes" id="UP000015354">
    <property type="component" value="Unassembled WGS sequence"/>
</dbReference>
<feature type="compositionally biased region" description="Basic and acidic residues" evidence="1">
    <location>
        <begin position="98"/>
        <end position="112"/>
    </location>
</feature>
<feature type="region of interest" description="Disordered" evidence="1">
    <location>
        <begin position="34"/>
        <end position="125"/>
    </location>
</feature>
<gene>
    <name evidence="2" type="ORF">STCU_04100</name>
</gene>
<feature type="region of interest" description="Disordered" evidence="1">
    <location>
        <begin position="1"/>
        <end position="21"/>
    </location>
</feature>
<dbReference type="OrthoDB" id="277048at2759"/>
<feature type="region of interest" description="Disordered" evidence="1">
    <location>
        <begin position="546"/>
        <end position="567"/>
    </location>
</feature>